<feature type="domain" description="N-acetyltransferase" evidence="2">
    <location>
        <begin position="129"/>
        <end position="216"/>
    </location>
</feature>
<protein>
    <recommendedName>
        <fullName evidence="2">N-acetyltransferase domain-containing protein</fullName>
    </recommendedName>
</protein>
<feature type="transmembrane region" description="Helical" evidence="1">
    <location>
        <begin position="46"/>
        <end position="65"/>
    </location>
</feature>
<dbReference type="AlphaFoldDB" id="A0A8H3BJT9"/>
<dbReference type="Gene3D" id="3.40.630.30">
    <property type="match status" value="1"/>
</dbReference>
<proteinExistence type="predicted"/>
<evidence type="ECO:0000259" key="2">
    <source>
        <dbReference type="Pfam" id="PF13673"/>
    </source>
</evidence>
<dbReference type="CDD" id="cd04301">
    <property type="entry name" value="NAT_SF"/>
    <property type="match status" value="1"/>
</dbReference>
<sequence length="260" mass="29053">MSNETPDITIRLFDSKKDTKEVQMLIGMSAMEQLAVANRKSYFHPLLISIWVVFASVIIQVFHLWPTDSAPGWLNYLSPIPPIAGAAVPLLFAMDWIHRPHFEEMLKLRIKAFTKATLLSGSQASSIKPQLLVMEYKKSPIGCAVLLPCAAENTRPCYRLAHFHVDSPYRQAGVGHDLLSHVAQDAAKAKADIITVSSPLTPYVTECLRGVGFKPDQEAIRTWDTERATNGLDGQEGEVIEKEKVFLVDTQRTGWRLSRP</sequence>
<keyword evidence="1" id="KW-0812">Transmembrane</keyword>
<dbReference type="SUPFAM" id="SSF55729">
    <property type="entry name" value="Acyl-CoA N-acyltransferases (Nat)"/>
    <property type="match status" value="1"/>
</dbReference>
<dbReference type="Pfam" id="PF13673">
    <property type="entry name" value="Acetyltransf_10"/>
    <property type="match status" value="1"/>
</dbReference>
<dbReference type="InterPro" id="IPR016181">
    <property type="entry name" value="Acyl_CoA_acyltransferase"/>
</dbReference>
<dbReference type="EMBL" id="CAJMWW010000236">
    <property type="protein sequence ID" value="CAE6459488.1"/>
    <property type="molecule type" value="Genomic_DNA"/>
</dbReference>
<organism evidence="3 4">
    <name type="scientific">Rhizoctonia solani</name>
    <dbReference type="NCBI Taxonomy" id="456999"/>
    <lineage>
        <taxon>Eukaryota</taxon>
        <taxon>Fungi</taxon>
        <taxon>Dikarya</taxon>
        <taxon>Basidiomycota</taxon>
        <taxon>Agaricomycotina</taxon>
        <taxon>Agaricomycetes</taxon>
        <taxon>Cantharellales</taxon>
        <taxon>Ceratobasidiaceae</taxon>
        <taxon>Rhizoctonia</taxon>
    </lineage>
</organism>
<accession>A0A8H3BJT9</accession>
<name>A0A8H3BJT9_9AGAM</name>
<evidence type="ECO:0000313" key="3">
    <source>
        <dbReference type="EMBL" id="CAE6459488.1"/>
    </source>
</evidence>
<evidence type="ECO:0000313" key="4">
    <source>
        <dbReference type="Proteomes" id="UP000663841"/>
    </source>
</evidence>
<feature type="transmembrane region" description="Helical" evidence="1">
    <location>
        <begin position="77"/>
        <end position="97"/>
    </location>
</feature>
<dbReference type="GO" id="GO:0016747">
    <property type="term" value="F:acyltransferase activity, transferring groups other than amino-acyl groups"/>
    <property type="evidence" value="ECO:0007669"/>
    <property type="project" value="InterPro"/>
</dbReference>
<keyword evidence="1" id="KW-1133">Transmembrane helix</keyword>
<gene>
    <name evidence="3" type="ORF">RDB_LOCUS148223</name>
</gene>
<evidence type="ECO:0000256" key="1">
    <source>
        <dbReference type="SAM" id="Phobius"/>
    </source>
</evidence>
<dbReference type="Proteomes" id="UP000663841">
    <property type="component" value="Unassembled WGS sequence"/>
</dbReference>
<dbReference type="InterPro" id="IPR000182">
    <property type="entry name" value="GNAT_dom"/>
</dbReference>
<keyword evidence="1" id="KW-0472">Membrane</keyword>
<comment type="caution">
    <text evidence="3">The sequence shown here is derived from an EMBL/GenBank/DDBJ whole genome shotgun (WGS) entry which is preliminary data.</text>
</comment>
<reference evidence="3" key="1">
    <citation type="submission" date="2021-01" db="EMBL/GenBank/DDBJ databases">
        <authorList>
            <person name="Kaushik A."/>
        </authorList>
    </citation>
    <scope>NUCLEOTIDE SEQUENCE</scope>
    <source>
        <strain evidence="3">AG3-T5</strain>
    </source>
</reference>